<organism evidence="3 4">
    <name type="scientific">Bacteroides luti</name>
    <dbReference type="NCBI Taxonomy" id="1297750"/>
    <lineage>
        <taxon>Bacteria</taxon>
        <taxon>Pseudomonadati</taxon>
        <taxon>Bacteroidota</taxon>
        <taxon>Bacteroidia</taxon>
        <taxon>Bacteroidales</taxon>
        <taxon>Bacteroidaceae</taxon>
        <taxon>Bacteroides</taxon>
    </lineage>
</organism>
<evidence type="ECO:0000259" key="2">
    <source>
        <dbReference type="Pfam" id="PF10988"/>
    </source>
</evidence>
<name>A0A1M4ZYP1_9BACE</name>
<proteinExistence type="predicted"/>
<keyword evidence="1" id="KW-0732">Signal</keyword>
<feature type="chain" id="PRO_5013019439" evidence="1">
    <location>
        <begin position="20"/>
        <end position="267"/>
    </location>
</feature>
<dbReference type="Proteomes" id="UP000184509">
    <property type="component" value="Unassembled WGS sequence"/>
</dbReference>
<reference evidence="3 4" key="1">
    <citation type="submission" date="2016-11" db="EMBL/GenBank/DDBJ databases">
        <authorList>
            <person name="Jaros S."/>
            <person name="Januszkiewicz K."/>
            <person name="Wedrychowicz H."/>
        </authorList>
    </citation>
    <scope>NUCLEOTIDE SEQUENCE [LARGE SCALE GENOMIC DNA]</scope>
    <source>
        <strain evidence="3 4">DSM 26991</strain>
    </source>
</reference>
<dbReference type="AlphaFoldDB" id="A0A1M4ZYP1"/>
<evidence type="ECO:0000313" key="3">
    <source>
        <dbReference type="EMBL" id="SHF23163.1"/>
    </source>
</evidence>
<dbReference type="Pfam" id="PF10988">
    <property type="entry name" value="DUF2807"/>
    <property type="match status" value="1"/>
</dbReference>
<dbReference type="Gene3D" id="2.160.20.120">
    <property type="match status" value="1"/>
</dbReference>
<feature type="signal peptide" evidence="1">
    <location>
        <begin position="1"/>
        <end position="19"/>
    </location>
</feature>
<dbReference type="OrthoDB" id="1047698at2"/>
<dbReference type="PANTHER" id="PTHR39200:SF1">
    <property type="entry name" value="AUTO-TRANSPORTER ADHESIN HEAD GIN DOMAIN-CONTAINING PROTEIN-RELATED"/>
    <property type="match status" value="1"/>
</dbReference>
<dbReference type="InterPro" id="IPR021255">
    <property type="entry name" value="DUF2807"/>
</dbReference>
<dbReference type="EMBL" id="FQTV01000006">
    <property type="protein sequence ID" value="SHF23163.1"/>
    <property type="molecule type" value="Genomic_DNA"/>
</dbReference>
<accession>A0A1M4ZYP1</accession>
<dbReference type="RefSeq" id="WP_073400711.1">
    <property type="nucleotide sequence ID" value="NZ_FQTV01000006.1"/>
</dbReference>
<protein>
    <submittedName>
        <fullName evidence="3">Putative auto-transporter adhesin, head GIN domain</fullName>
    </submittedName>
</protein>
<keyword evidence="4" id="KW-1185">Reference proteome</keyword>
<feature type="domain" description="Putative auto-transporter adhesin head GIN" evidence="2">
    <location>
        <begin position="45"/>
        <end position="174"/>
    </location>
</feature>
<gene>
    <name evidence="3" type="ORF">SAMN05444405_10695</name>
</gene>
<dbReference type="STRING" id="1297750.SAMN05444405_10695"/>
<evidence type="ECO:0000256" key="1">
    <source>
        <dbReference type="SAM" id="SignalP"/>
    </source>
</evidence>
<evidence type="ECO:0000313" key="4">
    <source>
        <dbReference type="Proteomes" id="UP000184509"/>
    </source>
</evidence>
<dbReference type="PANTHER" id="PTHR39200">
    <property type="entry name" value="HYPOTHETICAL EXPORTED PROTEIN"/>
    <property type="match status" value="1"/>
</dbReference>
<sequence>MKRIAKTISGLAMIMSVLALNTSCIEVRRIKASGNYITKNIEVPDFNSIKVQGSEDILFSQSTDGKTSVKVYASDNIVDLLDIRVDDETLIVKHKNNFSIFGFGDNGNVKVIVSSPNIYGASVQGSGDILFKTIIKTDKLDLYVQGSGDINGTGIICNELHSTVQGSGDIAIKGIKCQNIEAGIQGSGDILYEGEANSVTLKTQGSGDINAANLKGMEVYATTQGSGSISCFAIHDLKAKIQGSGDVSYKGNPRVDFESNNKLHKMD</sequence>